<feature type="domain" description="Myb/SANT-like" evidence="1">
    <location>
        <begin position="345"/>
        <end position="439"/>
    </location>
</feature>
<dbReference type="KEGG" id="qsa:O6P43_007539"/>
<dbReference type="PANTHER" id="PTHR46929:SF8">
    <property type="entry name" value="MYB_SANT-LIKE DOMAIN-CONTAINING PROTEIN"/>
    <property type="match status" value="1"/>
</dbReference>
<feature type="domain" description="Myb/SANT-like" evidence="1">
    <location>
        <begin position="15"/>
        <end position="109"/>
    </location>
</feature>
<gene>
    <name evidence="2" type="ORF">O6P43_007539</name>
</gene>
<reference evidence="2" key="1">
    <citation type="journal article" date="2023" name="Science">
        <title>Elucidation of the pathway for biosynthesis of saponin adjuvants from the soapbark tree.</title>
        <authorList>
            <person name="Reed J."/>
            <person name="Orme A."/>
            <person name="El-Demerdash A."/>
            <person name="Owen C."/>
            <person name="Martin L.B.B."/>
            <person name="Misra R.C."/>
            <person name="Kikuchi S."/>
            <person name="Rejzek M."/>
            <person name="Martin A.C."/>
            <person name="Harkess A."/>
            <person name="Leebens-Mack J."/>
            <person name="Louveau T."/>
            <person name="Stephenson M.J."/>
            <person name="Osbourn A."/>
        </authorList>
    </citation>
    <scope>NUCLEOTIDE SEQUENCE</scope>
    <source>
        <strain evidence="2">S10</strain>
    </source>
</reference>
<protein>
    <submittedName>
        <fullName evidence="2">L10-interacting MYB domain-containing protein</fullName>
    </submittedName>
</protein>
<dbReference type="Proteomes" id="UP001163823">
    <property type="component" value="Chromosome 3"/>
</dbReference>
<dbReference type="PANTHER" id="PTHR46929">
    <property type="entry name" value="EXPRESSED PROTEIN"/>
    <property type="match status" value="1"/>
</dbReference>
<dbReference type="Pfam" id="PF12776">
    <property type="entry name" value="Myb_DNA-bind_3"/>
    <property type="match status" value="5"/>
</dbReference>
<dbReference type="EMBL" id="JARAOO010000003">
    <property type="protein sequence ID" value="KAJ7978001.1"/>
    <property type="molecule type" value="Genomic_DNA"/>
</dbReference>
<proteinExistence type="predicted"/>
<organism evidence="2 3">
    <name type="scientific">Quillaja saponaria</name>
    <name type="common">Soap bark tree</name>
    <dbReference type="NCBI Taxonomy" id="32244"/>
    <lineage>
        <taxon>Eukaryota</taxon>
        <taxon>Viridiplantae</taxon>
        <taxon>Streptophyta</taxon>
        <taxon>Embryophyta</taxon>
        <taxon>Tracheophyta</taxon>
        <taxon>Spermatophyta</taxon>
        <taxon>Magnoliopsida</taxon>
        <taxon>eudicotyledons</taxon>
        <taxon>Gunneridae</taxon>
        <taxon>Pentapetalae</taxon>
        <taxon>rosids</taxon>
        <taxon>fabids</taxon>
        <taxon>Fabales</taxon>
        <taxon>Quillajaceae</taxon>
        <taxon>Quillaja</taxon>
    </lineage>
</organism>
<evidence type="ECO:0000313" key="2">
    <source>
        <dbReference type="EMBL" id="KAJ7978001.1"/>
    </source>
</evidence>
<feature type="domain" description="Myb/SANT-like" evidence="1">
    <location>
        <begin position="660"/>
        <end position="753"/>
    </location>
</feature>
<evidence type="ECO:0000259" key="1">
    <source>
        <dbReference type="Pfam" id="PF12776"/>
    </source>
</evidence>
<dbReference type="InterPro" id="IPR024752">
    <property type="entry name" value="Myb/SANT-like_dom"/>
</dbReference>
<dbReference type="AlphaFoldDB" id="A0AAD7QBS4"/>
<evidence type="ECO:0000313" key="3">
    <source>
        <dbReference type="Proteomes" id="UP001163823"/>
    </source>
</evidence>
<feature type="domain" description="Myb/SANT-like" evidence="1">
    <location>
        <begin position="508"/>
        <end position="601"/>
    </location>
</feature>
<accession>A0AAD7QBS4</accession>
<comment type="caution">
    <text evidence="2">The sequence shown here is derived from an EMBL/GenBank/DDBJ whole genome shotgun (WGS) entry which is preliminary data.</text>
</comment>
<name>A0AAD7QBS4_QUISA</name>
<sequence>MGSQIPSGSDRTRTNWTTAMESYFIDLLLDQVHRGNRMGHTFNKQAWNEMLTMFNANFGSPYDVNVLKSRYTVMWTQFNDIKNILDQNGFYWDRTRQMVMASNNVWDTYMKAHPDAQSYRNKALRNFNDLCLIYAHTSADGRYSMSSHDVDFDDDIQGVTTVVGVPETNLAPVSREHSKTDWTLAMDRYFVKLMLDHLKKGNKIGSTFNRQAWKDMVSLFNRKFGSNYGKSFLKQHYKKLLNYYSDIKKLLEVKGFSWDEKQQMIVADRDIWDKHIKVHPDAHLYRKKHLLNYQDLGLIYGNTIINGHCDHLLQGNNFEEDILQFKTGEGRECHFLDDNECLRGYWSLQMDCYFTDLLLDQALRGNKIGFKFTTQAWIEMVTLFTAKFGSHYMKDALNNRYKYLRRQYNDIKVLLKQHGFYWDEKQEMVTARDDIWDSYIKVHPDALLYRNKLIPGYHKLCVIYDQETSDGRFSHSASSADLNNDFPDLLIGEDIQDHAIGESQRTDWTPSMDRYLIDLMLEEVHSGNKVEYAINNQAWIDMVMMFNERFAVQLDKDILRSCYTSLEMLYYDMKNILDQKGFSWDEKQQLIAAHDDVWKAYFKEHPDATSYRTRPKPNYNDLCLIYGNSDSNLGCKLAGQDIHCNGDGTEHKNCHRRNDWTPPMDRYFIDLMLEKVRNGSMIDHKFEKLAWGDMVAKFSAEFGCQHDKDVLKSRYILLRKRFIDMKTLLGQGGFAWDETRQMIIADDDLWDDYVKEHPDAWTYQNRTLPNFNDLFLIYGDANSSRNGNYFSHSRDTGDNDLEMNIGDEKYDQSPGSCGRRIPWTKEMDSYLIDLMLEQLQRVTELGCTFK</sequence>
<keyword evidence="3" id="KW-1185">Reference proteome</keyword>
<feature type="domain" description="Myb/SANT-like" evidence="1">
    <location>
        <begin position="182"/>
        <end position="275"/>
    </location>
</feature>